<reference evidence="1 2" key="1">
    <citation type="submission" date="2018-12" db="EMBL/GenBank/DDBJ databases">
        <title>Complete genome sequence of Flaviflexus salsibiostraticola KCTC 33148.</title>
        <authorList>
            <person name="Bae J.-W."/>
        </authorList>
    </citation>
    <scope>NUCLEOTIDE SEQUENCE [LARGE SCALE GENOMIC DNA]</scope>
    <source>
        <strain evidence="1 2">KCTC 33148</strain>
    </source>
</reference>
<dbReference type="InterPro" id="IPR012675">
    <property type="entry name" value="Beta-grasp_dom_sf"/>
</dbReference>
<dbReference type="RefSeq" id="WP_126040638.1">
    <property type="nucleotide sequence ID" value="NZ_CP034438.1"/>
</dbReference>
<dbReference type="InterPro" id="IPR016155">
    <property type="entry name" value="Mopterin_synth/thiamin_S_b"/>
</dbReference>
<dbReference type="KEGG" id="fsl:EJO69_07370"/>
<organism evidence="1 2">
    <name type="scientific">Flaviflexus salsibiostraticola</name>
    <dbReference type="NCBI Taxonomy" id="1282737"/>
    <lineage>
        <taxon>Bacteria</taxon>
        <taxon>Bacillati</taxon>
        <taxon>Actinomycetota</taxon>
        <taxon>Actinomycetes</taxon>
        <taxon>Actinomycetales</taxon>
        <taxon>Actinomycetaceae</taxon>
        <taxon>Flaviflexus</taxon>
    </lineage>
</organism>
<dbReference type="EMBL" id="CP034438">
    <property type="protein sequence ID" value="AZN30148.1"/>
    <property type="molecule type" value="Genomic_DNA"/>
</dbReference>
<proteinExistence type="predicted"/>
<dbReference type="Gene3D" id="3.10.20.30">
    <property type="match status" value="1"/>
</dbReference>
<accession>A0A3S8Z9I0</accession>
<dbReference type="InterPro" id="IPR003749">
    <property type="entry name" value="ThiS/MoaD-like"/>
</dbReference>
<dbReference type="AlphaFoldDB" id="A0A3S8Z9I0"/>
<keyword evidence="2" id="KW-1185">Reference proteome</keyword>
<dbReference type="CDD" id="cd00754">
    <property type="entry name" value="Ubl_MoaD"/>
    <property type="match status" value="1"/>
</dbReference>
<sequence>MVEIRYFASVAEAAGTPTELIAIPDGMTAGQLRSQLAHQRPGEFSRLVGISALLVNGVSADDVTVLPERAKVDVLPPFAGG</sequence>
<gene>
    <name evidence="1" type="ORF">EJO69_07370</name>
</gene>
<name>A0A3S8Z9I0_9ACTO</name>
<dbReference type="SUPFAM" id="SSF54285">
    <property type="entry name" value="MoaD/ThiS"/>
    <property type="match status" value="1"/>
</dbReference>
<dbReference type="Pfam" id="PF02597">
    <property type="entry name" value="ThiS"/>
    <property type="match status" value="1"/>
</dbReference>
<evidence type="ECO:0000313" key="2">
    <source>
        <dbReference type="Proteomes" id="UP000270021"/>
    </source>
</evidence>
<dbReference type="OrthoDB" id="3255135at2"/>
<protein>
    <submittedName>
        <fullName evidence="1">MoaD/ThiS family protein</fullName>
    </submittedName>
</protein>
<dbReference type="Proteomes" id="UP000270021">
    <property type="component" value="Chromosome"/>
</dbReference>
<evidence type="ECO:0000313" key="1">
    <source>
        <dbReference type="EMBL" id="AZN30148.1"/>
    </source>
</evidence>